<comment type="caution">
    <text evidence="4">The sequence shown here is derived from an EMBL/GenBank/DDBJ whole genome shotgun (WGS) entry which is preliminary data.</text>
</comment>
<feature type="coiled-coil region" evidence="1">
    <location>
        <begin position="328"/>
        <end position="380"/>
    </location>
</feature>
<feature type="coiled-coil region" evidence="1">
    <location>
        <begin position="591"/>
        <end position="653"/>
    </location>
</feature>
<gene>
    <name evidence="4" type="ORF">QYE76_043203</name>
</gene>
<dbReference type="Proteomes" id="UP001231189">
    <property type="component" value="Unassembled WGS sequence"/>
</dbReference>
<dbReference type="Pfam" id="PF03469">
    <property type="entry name" value="XH"/>
    <property type="match status" value="1"/>
</dbReference>
<feature type="coiled-coil region" evidence="1">
    <location>
        <begin position="265"/>
        <end position="292"/>
    </location>
</feature>
<protein>
    <recommendedName>
        <fullName evidence="3">Factor of DNA methylation 1-5/IDN2 domain-containing protein</fullName>
    </recommendedName>
</protein>
<dbReference type="PANTHER" id="PTHR21596:SF73">
    <property type="entry name" value="FACTOR OF DNA METHYLATION 1-5_IDN2 DOMAIN-CONTAINING PROTEIN"/>
    <property type="match status" value="1"/>
</dbReference>
<sequence>MAEAESKNPKTHTPPTADEDDPDLPPREAPAGVAGPLHDWNRAGAVERLSDFRANLRLLPPPADVAPSAVRRAGLRALGLLDFVRLDHSSPSAAPRHDLVAALIANYLPVREWSYVRGGSLQVSPGALADALSLPAPGRTASIDHGVDPSAVAYAATKFINTYVLAPLQATNEGKLPSYVVSAAQRVEDGMAHTVDWTFLIWRLVVDEMFHLRNGMRADWACHYGAYLQRLIWVKRPDLFLPPPVADALPEQAALQSRKTRRLQVDDNQKLRSELESKLQELEARLKLNDERSKQIDATSEQLEARSMEVVAKSKQIDALVAQCDYDRRNLDQEKEKLHSEMQAIESRSQALLSKEPESRDELQRVRTELVQEKRLAEKVLMGVSKQLAQPQEEMHAAQSKMHGSERISKLVDGRSMLLDVRSKLLDTRLYQREARSLEVEEKSMLLDTRLNQLEARSSEVEEKSKQLDVLAAQFDHDRRNFEQDKEKLRDEMHAVELRNKAMLSKEAKTNDELLRVRKELVDAIERISQLQELLNQALASNETKCNELHQKQKEMIDVGKQLACLREEMHATESLNQALVTKESEGNRKLQKAQDELIDVSKQLANSLAEMHVVESFNQVLVAQEKKSRDELQRVQKEMSDVSEESEELASLNQVLFIKELSSNNELQAVRKRLKDGLQTLTSGRRANIGIKRMGELDLKAFANACRRNSSLDDKKVALLCSKWQDEITNPKWHPFRVVTINGQATEIFSEDDEKLQELKEHGEEIYTLVSKALLEVNECNASGRFVQSELWNFKEDRKATLEEAIQFILKQWQSHKRKRM</sequence>
<accession>A0AAD8TG72</accession>
<evidence type="ECO:0000256" key="2">
    <source>
        <dbReference type="SAM" id="MobiDB-lite"/>
    </source>
</evidence>
<evidence type="ECO:0000313" key="4">
    <source>
        <dbReference type="EMBL" id="KAK1682355.1"/>
    </source>
</evidence>
<dbReference type="GO" id="GO:0080188">
    <property type="term" value="P:gene silencing by siRNA-directed DNA methylation"/>
    <property type="evidence" value="ECO:0007669"/>
    <property type="project" value="InterPro"/>
</dbReference>
<dbReference type="EMBL" id="JAUUTY010000002">
    <property type="protein sequence ID" value="KAK1682355.1"/>
    <property type="molecule type" value="Genomic_DNA"/>
</dbReference>
<dbReference type="InterPro" id="IPR005379">
    <property type="entry name" value="FDM1-5/IDN2_XH"/>
</dbReference>
<proteinExistence type="predicted"/>
<organism evidence="4 5">
    <name type="scientific">Lolium multiflorum</name>
    <name type="common">Italian ryegrass</name>
    <name type="synonym">Lolium perenne subsp. multiflorum</name>
    <dbReference type="NCBI Taxonomy" id="4521"/>
    <lineage>
        <taxon>Eukaryota</taxon>
        <taxon>Viridiplantae</taxon>
        <taxon>Streptophyta</taxon>
        <taxon>Embryophyta</taxon>
        <taxon>Tracheophyta</taxon>
        <taxon>Spermatophyta</taxon>
        <taxon>Magnoliopsida</taxon>
        <taxon>Liliopsida</taxon>
        <taxon>Poales</taxon>
        <taxon>Poaceae</taxon>
        <taxon>BOP clade</taxon>
        <taxon>Pooideae</taxon>
        <taxon>Poodae</taxon>
        <taxon>Poeae</taxon>
        <taxon>Poeae Chloroplast Group 2 (Poeae type)</taxon>
        <taxon>Loliodinae</taxon>
        <taxon>Loliinae</taxon>
        <taxon>Lolium</taxon>
    </lineage>
</organism>
<name>A0AAD8TG72_LOLMU</name>
<reference evidence="4" key="1">
    <citation type="submission" date="2023-07" db="EMBL/GenBank/DDBJ databases">
        <title>A chromosome-level genome assembly of Lolium multiflorum.</title>
        <authorList>
            <person name="Chen Y."/>
            <person name="Copetti D."/>
            <person name="Kolliker R."/>
            <person name="Studer B."/>
        </authorList>
    </citation>
    <scope>NUCLEOTIDE SEQUENCE</scope>
    <source>
        <strain evidence="4">02402/16</strain>
        <tissue evidence="4">Leaf</tissue>
    </source>
</reference>
<evidence type="ECO:0000256" key="1">
    <source>
        <dbReference type="SAM" id="Coils"/>
    </source>
</evidence>
<feature type="domain" description="Factor of DNA methylation 1-5/IDN2" evidence="3">
    <location>
        <begin position="693"/>
        <end position="820"/>
    </location>
</feature>
<feature type="region of interest" description="Disordered" evidence="2">
    <location>
        <begin position="1"/>
        <end position="38"/>
    </location>
</feature>
<feature type="coiled-coil region" evidence="1">
    <location>
        <begin position="451"/>
        <end position="541"/>
    </location>
</feature>
<evidence type="ECO:0000259" key="3">
    <source>
        <dbReference type="Pfam" id="PF03469"/>
    </source>
</evidence>
<dbReference type="InterPro" id="IPR045177">
    <property type="entry name" value="FDM1-5/IDN2"/>
</dbReference>
<evidence type="ECO:0000313" key="5">
    <source>
        <dbReference type="Proteomes" id="UP001231189"/>
    </source>
</evidence>
<keyword evidence="1" id="KW-0175">Coiled coil</keyword>
<dbReference type="PANTHER" id="PTHR21596">
    <property type="entry name" value="RIBONUCLEASE P SUBUNIT P38"/>
    <property type="match status" value="1"/>
</dbReference>
<keyword evidence="5" id="KW-1185">Reference proteome</keyword>
<dbReference type="AlphaFoldDB" id="A0AAD8TG72"/>